<dbReference type="SUPFAM" id="SSF110849">
    <property type="entry name" value="ParB/Sulfiredoxin"/>
    <property type="match status" value="1"/>
</dbReference>
<keyword evidence="4" id="KW-0175">Coiled coil</keyword>
<feature type="compositionally biased region" description="Low complexity" evidence="5">
    <location>
        <begin position="400"/>
        <end position="409"/>
    </location>
</feature>
<evidence type="ECO:0000256" key="1">
    <source>
        <dbReference type="ARBA" id="ARBA00022737"/>
    </source>
</evidence>
<dbReference type="GO" id="GO:0004842">
    <property type="term" value="F:ubiquitin-protein transferase activity"/>
    <property type="evidence" value="ECO:0007669"/>
    <property type="project" value="TreeGrafter"/>
</dbReference>
<dbReference type="SMART" id="SM00248">
    <property type="entry name" value="ANK"/>
    <property type="match status" value="3"/>
</dbReference>
<feature type="compositionally biased region" description="Basic and acidic residues" evidence="5">
    <location>
        <begin position="375"/>
        <end position="395"/>
    </location>
</feature>
<dbReference type="InterPro" id="IPR014956">
    <property type="entry name" value="ParBc_2"/>
</dbReference>
<gene>
    <name evidence="6" type="ORF">SNEC2469_LOCUS3953</name>
</gene>
<name>A0A812KU22_9DINO</name>
<feature type="non-terminal residue" evidence="6">
    <location>
        <position position="1"/>
    </location>
</feature>
<dbReference type="PANTHER" id="PTHR24171:SF8">
    <property type="entry name" value="BRCA1-ASSOCIATED RING DOMAIN PROTEIN 1"/>
    <property type="match status" value="1"/>
</dbReference>
<dbReference type="InterPro" id="IPR036770">
    <property type="entry name" value="Ankyrin_rpt-contain_sf"/>
</dbReference>
<dbReference type="OrthoDB" id="415493at2759"/>
<organism evidence="6 7">
    <name type="scientific">Symbiodinium necroappetens</name>
    <dbReference type="NCBI Taxonomy" id="1628268"/>
    <lineage>
        <taxon>Eukaryota</taxon>
        <taxon>Sar</taxon>
        <taxon>Alveolata</taxon>
        <taxon>Dinophyceae</taxon>
        <taxon>Suessiales</taxon>
        <taxon>Symbiodiniaceae</taxon>
        <taxon>Symbiodinium</taxon>
    </lineage>
</organism>
<feature type="region of interest" description="Disordered" evidence="5">
    <location>
        <begin position="785"/>
        <end position="809"/>
    </location>
</feature>
<feature type="repeat" description="ANK" evidence="3">
    <location>
        <begin position="306"/>
        <end position="338"/>
    </location>
</feature>
<dbReference type="AlphaFoldDB" id="A0A812KU22"/>
<proteinExistence type="predicted"/>
<keyword evidence="2 3" id="KW-0040">ANK repeat</keyword>
<dbReference type="PANTHER" id="PTHR24171">
    <property type="entry name" value="ANKYRIN REPEAT DOMAIN-CONTAINING PROTEIN 39-RELATED"/>
    <property type="match status" value="1"/>
</dbReference>
<feature type="compositionally biased region" description="Basic and acidic residues" evidence="5">
    <location>
        <begin position="448"/>
        <end position="458"/>
    </location>
</feature>
<evidence type="ECO:0000256" key="4">
    <source>
        <dbReference type="SAM" id="Coils"/>
    </source>
</evidence>
<accession>A0A812KU22</accession>
<dbReference type="Proteomes" id="UP000601435">
    <property type="component" value="Unassembled WGS sequence"/>
</dbReference>
<feature type="region of interest" description="Disordered" evidence="5">
    <location>
        <begin position="427"/>
        <end position="458"/>
    </location>
</feature>
<feature type="region of interest" description="Disordered" evidence="5">
    <location>
        <begin position="360"/>
        <end position="414"/>
    </location>
</feature>
<feature type="coiled-coil region" evidence="4">
    <location>
        <begin position="533"/>
        <end position="586"/>
    </location>
</feature>
<evidence type="ECO:0000256" key="5">
    <source>
        <dbReference type="SAM" id="MobiDB-lite"/>
    </source>
</evidence>
<dbReference type="Gene3D" id="1.25.40.20">
    <property type="entry name" value="Ankyrin repeat-containing domain"/>
    <property type="match status" value="1"/>
</dbReference>
<dbReference type="CDD" id="cd16390">
    <property type="entry name" value="ParB_N_Srx_like"/>
    <property type="match status" value="1"/>
</dbReference>
<evidence type="ECO:0000313" key="7">
    <source>
        <dbReference type="Proteomes" id="UP000601435"/>
    </source>
</evidence>
<dbReference type="Gene3D" id="3.90.1530.10">
    <property type="entry name" value="Conserved hypothetical protein from pyrococcus furiosus pfu- 392566-001, ParB domain"/>
    <property type="match status" value="1"/>
</dbReference>
<protein>
    <submittedName>
        <fullName evidence="6">Uncharacterized protein</fullName>
    </submittedName>
</protein>
<evidence type="ECO:0000256" key="2">
    <source>
        <dbReference type="ARBA" id="ARBA00023043"/>
    </source>
</evidence>
<keyword evidence="1" id="KW-0677">Repeat</keyword>
<evidence type="ECO:0000256" key="3">
    <source>
        <dbReference type="PROSITE-ProRule" id="PRU00023"/>
    </source>
</evidence>
<dbReference type="InterPro" id="IPR036086">
    <property type="entry name" value="ParB/Sulfiredoxin_sf"/>
</dbReference>
<sequence>AKQLCGQRGALALDYEAQLHLSELKTEELQKSCSHQMQELSMQRQLASSLQLQLEDEERKNQTSSQIHLEVQAKDLEIQSLRAEVSALAHHDAASNNEELAQAEAAACQVLRAEVAAEQDKVRQAHEVLQTVAGGPPQSAAARAVSAAERCKIFEAAAQGDAALALALGGHPPLEITQLRSEDGSTLLHAAAAGGSLLTALGALRSAGVPRQYEHDLQRELLRHEHLSFVNARDCEQRSALLCHCQSAVTSAQSVAALLELQANPSFEDGHGCTPFLACATRGNCEVMMLLLRATGGAVLRDSDENGWTALHSAASKGHADAVQLLLQVSADAELPDAAGRRAADLARCEDVLKLLTQQDEVETTAAGQSQPRMPRQEKEEEAVECRQEETDPETRNLAPTSPTSPSSPGKYTEACLPQCHIKITPFRSPAMSGSGSPVPRLAKPHRKPSDDGCMRWDSDRSDQRRVLTTQAVEDHLTSQEVDGQVEAQPNGGCSKSWAKLELGLQQQKPRMFLQSMLQQQQQVMLSQQPELLKQVAAQKEQAAANREQAAQNREQAAQNKRMFELMQSEQEAANKQQAAANKEQAVKHEDLEICTEDHGSLRQVAVGQDEDNVEAEVREKQCMAAVSKTVEIVGALTYEIVAPVLRKACNDTEKVGFTYLVTLRDPDGVPLLKAGKASCPLKDNQRFALSNINNRYMRSCAMFREGCSWDLEAVLLDGSDVWAHRWTRQGSSGFWEVYLLQAQGDLTSLRQQASTMSYKDLSRIVASRRHSFLNAAPGFFKSSSDSNALESKGSDKRNTNEAYPNEQRPGCSRRMLTTYCYLNKGWAGDACSATWRELTASGLNGDERLAGPLLLPTQPSIGYAWVHAQHKKYFMSKKDASKELEKAQFPVVLGGSHFYLTDHHHHAAALQLSDDEDIFDIDMNILVVCDLRSL</sequence>
<dbReference type="GO" id="GO:0085020">
    <property type="term" value="P:protein K6-linked ubiquitination"/>
    <property type="evidence" value="ECO:0007669"/>
    <property type="project" value="TreeGrafter"/>
</dbReference>
<dbReference type="Pfam" id="PF12796">
    <property type="entry name" value="Ank_2"/>
    <property type="match status" value="1"/>
</dbReference>
<dbReference type="Pfam" id="PF08857">
    <property type="entry name" value="ParBc_2"/>
    <property type="match status" value="1"/>
</dbReference>
<evidence type="ECO:0000313" key="6">
    <source>
        <dbReference type="EMBL" id="CAE7236064.1"/>
    </source>
</evidence>
<dbReference type="PROSITE" id="PS50297">
    <property type="entry name" value="ANK_REP_REGION"/>
    <property type="match status" value="1"/>
</dbReference>
<reference evidence="6" key="1">
    <citation type="submission" date="2021-02" db="EMBL/GenBank/DDBJ databases">
        <authorList>
            <person name="Dougan E. K."/>
            <person name="Rhodes N."/>
            <person name="Thang M."/>
            <person name="Chan C."/>
        </authorList>
    </citation>
    <scope>NUCLEOTIDE SEQUENCE</scope>
</reference>
<keyword evidence="7" id="KW-1185">Reference proteome</keyword>
<dbReference type="PROSITE" id="PS50088">
    <property type="entry name" value="ANK_REPEAT"/>
    <property type="match status" value="1"/>
</dbReference>
<dbReference type="EMBL" id="CAJNJA010008394">
    <property type="protein sequence ID" value="CAE7236064.1"/>
    <property type="molecule type" value="Genomic_DNA"/>
</dbReference>
<dbReference type="SUPFAM" id="SSF48403">
    <property type="entry name" value="Ankyrin repeat"/>
    <property type="match status" value="1"/>
</dbReference>
<comment type="caution">
    <text evidence="6">The sequence shown here is derived from an EMBL/GenBank/DDBJ whole genome shotgun (WGS) entry which is preliminary data.</text>
</comment>
<dbReference type="InterPro" id="IPR002110">
    <property type="entry name" value="Ankyrin_rpt"/>
</dbReference>
<feature type="non-terminal residue" evidence="6">
    <location>
        <position position="935"/>
    </location>
</feature>